<dbReference type="InterPro" id="IPR016193">
    <property type="entry name" value="Cytidine_deaminase-like"/>
</dbReference>
<dbReference type="InterPro" id="IPR003786">
    <property type="entry name" value="FdhD"/>
</dbReference>
<evidence type="ECO:0000256" key="2">
    <source>
        <dbReference type="ARBA" id="ARBA00023150"/>
    </source>
</evidence>
<dbReference type="PANTHER" id="PTHR30592:SF1">
    <property type="entry name" value="SULFUR CARRIER PROTEIN FDHD"/>
    <property type="match status" value="1"/>
</dbReference>
<gene>
    <name evidence="3" type="ORF">MNBD_ALPHA12-2007</name>
</gene>
<evidence type="ECO:0000313" key="3">
    <source>
        <dbReference type="EMBL" id="VAW21263.1"/>
    </source>
</evidence>
<dbReference type="PANTHER" id="PTHR30592">
    <property type="entry name" value="FORMATE DEHYDROGENASE"/>
    <property type="match status" value="1"/>
</dbReference>
<evidence type="ECO:0000256" key="1">
    <source>
        <dbReference type="ARBA" id="ARBA00022490"/>
    </source>
</evidence>
<dbReference type="NCBIfam" id="TIGR00129">
    <property type="entry name" value="fdhD_narQ"/>
    <property type="match status" value="1"/>
</dbReference>
<name>A0A3B0TYP6_9ZZZZ</name>
<keyword evidence="2" id="KW-0501">Molybdenum cofactor biosynthesis</keyword>
<proteinExistence type="inferred from homology"/>
<organism evidence="3">
    <name type="scientific">hydrothermal vent metagenome</name>
    <dbReference type="NCBI Taxonomy" id="652676"/>
    <lineage>
        <taxon>unclassified sequences</taxon>
        <taxon>metagenomes</taxon>
        <taxon>ecological metagenomes</taxon>
    </lineage>
</organism>
<dbReference type="GO" id="GO:0016783">
    <property type="term" value="F:sulfurtransferase activity"/>
    <property type="evidence" value="ECO:0007669"/>
    <property type="project" value="InterPro"/>
</dbReference>
<dbReference type="Gene3D" id="3.10.20.10">
    <property type="match status" value="1"/>
</dbReference>
<dbReference type="AlphaFoldDB" id="A0A3B0TYP6"/>
<dbReference type="PIRSF" id="PIRSF015626">
    <property type="entry name" value="FdhD"/>
    <property type="match status" value="1"/>
</dbReference>
<dbReference type="Pfam" id="PF02634">
    <property type="entry name" value="FdhD-NarQ"/>
    <property type="match status" value="1"/>
</dbReference>
<dbReference type="EMBL" id="UOEO01000163">
    <property type="protein sequence ID" value="VAW21263.1"/>
    <property type="molecule type" value="Genomic_DNA"/>
</dbReference>
<keyword evidence="1" id="KW-0963">Cytoplasm</keyword>
<dbReference type="HAMAP" id="MF_00187">
    <property type="entry name" value="FdhD"/>
    <property type="match status" value="1"/>
</dbReference>
<dbReference type="SUPFAM" id="SSF53927">
    <property type="entry name" value="Cytidine deaminase-like"/>
    <property type="match status" value="1"/>
</dbReference>
<reference evidence="3" key="1">
    <citation type="submission" date="2018-06" db="EMBL/GenBank/DDBJ databases">
        <authorList>
            <person name="Zhirakovskaya E."/>
        </authorList>
    </citation>
    <scope>NUCLEOTIDE SEQUENCE</scope>
</reference>
<sequence length="269" mass="29320">MNKPHGEPVAKGVRLGLGEAVSFVLPQEVPIGLLYNDLAYAVMMATPDDFKDFALGFSLSEGVINKADELLSIAQKQRKNGIELRLEITDKRFERLQLHLRRRAHFARSGCGLCGIDDLNDAIRPLPQLPPSGNKTSIKAMLRAVNDFERAQPLRATNRSVHGAAFVGSNGKIILVREDIGRHNALDKLIGAGASAAIDWEDGFVLLSSRCTYELVQKCALSGISTMVCLSAPSNAAIKTAQKTSIGLAIFERQTNSFVAFANIERFEN</sequence>
<accession>A0A3B0TYP6</accession>
<dbReference type="Gene3D" id="3.40.140.10">
    <property type="entry name" value="Cytidine Deaminase, domain 2"/>
    <property type="match status" value="1"/>
</dbReference>
<dbReference type="GO" id="GO:0006777">
    <property type="term" value="P:Mo-molybdopterin cofactor biosynthetic process"/>
    <property type="evidence" value="ECO:0007669"/>
    <property type="project" value="UniProtKB-KW"/>
</dbReference>
<protein>
    <submittedName>
        <fullName evidence="3">Sulfur carrier protein FdhD</fullName>
    </submittedName>
</protein>